<keyword evidence="3" id="KW-1185">Reference proteome</keyword>
<protein>
    <submittedName>
        <fullName evidence="2">Uncharacterized protein</fullName>
    </submittedName>
</protein>
<feature type="region of interest" description="Disordered" evidence="1">
    <location>
        <begin position="1"/>
        <end position="23"/>
    </location>
</feature>
<name>A0A6N7PJI4_9BACT</name>
<dbReference type="Proteomes" id="UP000440224">
    <property type="component" value="Unassembled WGS sequence"/>
</dbReference>
<dbReference type="AlphaFoldDB" id="A0A6N7PJI4"/>
<sequence length="72" mass="7804">MKVGEDDGDEGPGCKRDPVLEAVERAPLVPATDEEIELLEEGEDGPATWKRILKASDNRANVESERGGRGLE</sequence>
<accession>A0A6N7PJI4</accession>
<gene>
    <name evidence="2" type="ORF">GF068_00015</name>
</gene>
<dbReference type="EMBL" id="WJIE01000001">
    <property type="protein sequence ID" value="MRG90315.1"/>
    <property type="molecule type" value="Genomic_DNA"/>
</dbReference>
<feature type="compositionally biased region" description="Acidic residues" evidence="1">
    <location>
        <begin position="1"/>
        <end position="10"/>
    </location>
</feature>
<comment type="caution">
    <text evidence="2">The sequence shown here is derived from an EMBL/GenBank/DDBJ whole genome shotgun (WGS) entry which is preliminary data.</text>
</comment>
<dbReference type="RefSeq" id="WP_153817242.1">
    <property type="nucleotide sequence ID" value="NZ_WJIE01000001.1"/>
</dbReference>
<evidence type="ECO:0000313" key="2">
    <source>
        <dbReference type="EMBL" id="MRG90315.1"/>
    </source>
</evidence>
<organism evidence="2 3">
    <name type="scientific">Polyangium spumosum</name>
    <dbReference type="NCBI Taxonomy" id="889282"/>
    <lineage>
        <taxon>Bacteria</taxon>
        <taxon>Pseudomonadati</taxon>
        <taxon>Myxococcota</taxon>
        <taxon>Polyangia</taxon>
        <taxon>Polyangiales</taxon>
        <taxon>Polyangiaceae</taxon>
        <taxon>Polyangium</taxon>
    </lineage>
</organism>
<evidence type="ECO:0000256" key="1">
    <source>
        <dbReference type="SAM" id="MobiDB-lite"/>
    </source>
</evidence>
<evidence type="ECO:0000313" key="3">
    <source>
        <dbReference type="Proteomes" id="UP000440224"/>
    </source>
</evidence>
<reference evidence="2 3" key="1">
    <citation type="submission" date="2019-10" db="EMBL/GenBank/DDBJ databases">
        <title>A soil myxobacterium in the family Polyangiaceae.</title>
        <authorList>
            <person name="Li Y."/>
            <person name="Wang J."/>
        </authorList>
    </citation>
    <scope>NUCLEOTIDE SEQUENCE [LARGE SCALE GENOMIC DNA]</scope>
    <source>
        <strain evidence="2 3">DSM 14734</strain>
    </source>
</reference>
<proteinExistence type="predicted"/>
<feature type="compositionally biased region" description="Basic and acidic residues" evidence="1">
    <location>
        <begin position="12"/>
        <end position="23"/>
    </location>
</feature>